<accession>A0A165FZP4</accession>
<dbReference type="RefSeq" id="XP_018187127.1">
    <property type="nucleotide sequence ID" value="XM_018336141.1"/>
</dbReference>
<dbReference type="FunFam" id="1.25.40.10:FF:000512">
    <property type="entry name" value="Signal recognition particle subunit SRP72"/>
    <property type="match status" value="1"/>
</dbReference>
<keyword evidence="13" id="KW-1185">Reference proteome</keyword>
<dbReference type="GO" id="GO:0005786">
    <property type="term" value="C:signal recognition particle, endoplasmic reticulum targeting"/>
    <property type="evidence" value="ECO:0007669"/>
    <property type="project" value="UniProtKB-UniRule"/>
</dbReference>
<comment type="subcellular location">
    <subcellularLocation>
        <location evidence="2 9">Cytoplasm</location>
    </subcellularLocation>
    <subcellularLocation>
        <location evidence="1">Endoplasmic reticulum</location>
    </subcellularLocation>
</comment>
<dbReference type="EMBL" id="KV407460">
    <property type="protein sequence ID" value="KZF21572.1"/>
    <property type="molecule type" value="Genomic_DNA"/>
</dbReference>
<keyword evidence="8 9" id="KW-0687">Ribonucleoprotein</keyword>
<evidence type="ECO:0000256" key="9">
    <source>
        <dbReference type="PIRNR" id="PIRNR038922"/>
    </source>
</evidence>
<dbReference type="GO" id="GO:0005783">
    <property type="term" value="C:endoplasmic reticulum"/>
    <property type="evidence" value="ECO:0007669"/>
    <property type="project" value="UniProtKB-SubCell"/>
</dbReference>
<dbReference type="AlphaFoldDB" id="A0A165FZP4"/>
<dbReference type="GO" id="GO:0008312">
    <property type="term" value="F:7S RNA binding"/>
    <property type="evidence" value="ECO:0007669"/>
    <property type="project" value="InterPro"/>
</dbReference>
<sequence>MTAAVASAAQSLSSLLRQTSLDDHDEILKAANGALKKSKTDTGAQLVKVVALLKLDRYDDALRVLEEGGDQLKKLAQLEYAYALYKTGDLQKAEEVAKEAKGLSRGMTHVEAQATYRLEKFAQSLSLYRELAQQPTEVENEENDLKINTGAADAQLEWAGYGDLVHKKRPSRDDLEAFETAYNAACGSIARGELQQAEFLLQRAKDLCNAAEELSTEDKEAEIVPITIQQMFVLSRLGKTEQAEKLGSEINAANISDPTTKKFAQNNILATNLPENPFLAQRLFNETPELPKNDLPFSFQSAILRQNGYALDLLSMKYPGVARSTASFFENQPCPTTSPSVNSASVVHAAAAAQNQVGKAGLQEILRVLERRPNDVGLILTIIQLYLLTNNHGSAISLLESFFKRLETSTSEADQDVRFAPGLVGLLVSLYRVQGRKAHVRTEFAKSASYWRQKSTAKAPASLLRAAGAALLESSKPEDLTLAGEIFDDLLEREPNDAFAAAGRVAAYSTIQPEKVHSEAAKLPAANRLVPSMIDAVDLEEGGVPRAPAPPVGAGKKRPADETNKPAVKKRFRKSRLPKDYDPSKTPDPERWLPLRDRSTYKPKGKKGKQKAAALTQGGVVTDKVADAGLEPAGVEGKGKSGGGGASSNKSKKKKGKGNKW</sequence>
<dbReference type="Gene3D" id="1.25.40.10">
    <property type="entry name" value="Tetratricopeptide repeat domain"/>
    <property type="match status" value="2"/>
</dbReference>
<keyword evidence="5 9" id="KW-0963">Cytoplasm</keyword>
<dbReference type="STRING" id="1328760.A0A165FZP4"/>
<dbReference type="FunCoup" id="A0A165FZP4">
    <property type="interactions" value="923"/>
</dbReference>
<keyword evidence="7 9" id="KW-0733">Signal recognition particle</keyword>
<dbReference type="GO" id="GO:0006614">
    <property type="term" value="P:SRP-dependent cotranslational protein targeting to membrane"/>
    <property type="evidence" value="ECO:0007669"/>
    <property type="project" value="UniProtKB-UniRule"/>
</dbReference>
<evidence type="ECO:0000256" key="2">
    <source>
        <dbReference type="ARBA" id="ARBA00004496"/>
    </source>
</evidence>
<dbReference type="Proteomes" id="UP000076632">
    <property type="component" value="Unassembled WGS sequence"/>
</dbReference>
<dbReference type="PIRSF" id="PIRSF038922">
    <property type="entry name" value="SRP72"/>
    <property type="match status" value="1"/>
</dbReference>
<name>A0A165FZP4_XYLHT</name>
<feature type="compositionally biased region" description="Basic residues" evidence="10">
    <location>
        <begin position="650"/>
        <end position="661"/>
    </location>
</feature>
<dbReference type="Pfam" id="PF17004">
    <property type="entry name" value="SRP_TPR_like"/>
    <property type="match status" value="1"/>
</dbReference>
<dbReference type="Pfam" id="PF08492">
    <property type="entry name" value="SRP72"/>
    <property type="match status" value="1"/>
</dbReference>
<keyword evidence="6" id="KW-0256">Endoplasmic reticulum</keyword>
<organism evidence="12 13">
    <name type="scientific">Xylona heveae (strain CBS 132557 / TC161)</name>
    <dbReference type="NCBI Taxonomy" id="1328760"/>
    <lineage>
        <taxon>Eukaryota</taxon>
        <taxon>Fungi</taxon>
        <taxon>Dikarya</taxon>
        <taxon>Ascomycota</taxon>
        <taxon>Pezizomycotina</taxon>
        <taxon>Xylonomycetes</taxon>
        <taxon>Xylonales</taxon>
        <taxon>Xylonaceae</taxon>
        <taxon>Xylona</taxon>
    </lineage>
</organism>
<comment type="similarity">
    <text evidence="3 9">Belongs to the SRP72 family.</text>
</comment>
<dbReference type="InterPro" id="IPR031545">
    <property type="entry name" value="SRP72_TPR-like"/>
</dbReference>
<evidence type="ECO:0000256" key="5">
    <source>
        <dbReference type="ARBA" id="ARBA00022490"/>
    </source>
</evidence>
<proteinExistence type="inferred from homology"/>
<evidence type="ECO:0000313" key="12">
    <source>
        <dbReference type="EMBL" id="KZF21572.1"/>
    </source>
</evidence>
<feature type="region of interest" description="Disordered" evidence="10">
    <location>
        <begin position="541"/>
        <end position="661"/>
    </location>
</feature>
<evidence type="ECO:0000256" key="3">
    <source>
        <dbReference type="ARBA" id="ARBA00007676"/>
    </source>
</evidence>
<dbReference type="OMA" id="NDMKVLA"/>
<feature type="compositionally biased region" description="Basic residues" evidence="10">
    <location>
        <begin position="601"/>
        <end position="610"/>
    </location>
</feature>
<reference evidence="12 13" key="1">
    <citation type="journal article" date="2016" name="Fungal Biol.">
        <title>The genome of Xylona heveae provides a window into fungal endophytism.</title>
        <authorList>
            <person name="Gazis R."/>
            <person name="Kuo A."/>
            <person name="Riley R."/>
            <person name="LaButti K."/>
            <person name="Lipzen A."/>
            <person name="Lin J."/>
            <person name="Amirebrahimi M."/>
            <person name="Hesse C.N."/>
            <person name="Spatafora J.W."/>
            <person name="Henrissat B."/>
            <person name="Hainaut M."/>
            <person name="Grigoriev I.V."/>
            <person name="Hibbett D.S."/>
        </authorList>
    </citation>
    <scope>NUCLEOTIDE SEQUENCE [LARGE SCALE GENOMIC DNA]</scope>
    <source>
        <strain evidence="12 13">TC161</strain>
    </source>
</reference>
<feature type="compositionally biased region" description="Basic and acidic residues" evidence="10">
    <location>
        <begin position="577"/>
        <end position="600"/>
    </location>
</feature>
<gene>
    <name evidence="12" type="ORF">L228DRAFT_283720</name>
</gene>
<dbReference type="InParanoid" id="A0A165FZP4"/>
<evidence type="ECO:0000256" key="4">
    <source>
        <dbReference type="ARBA" id="ARBA00018350"/>
    </source>
</evidence>
<feature type="compositionally biased region" description="Basic residues" evidence="10">
    <location>
        <begin position="567"/>
        <end position="576"/>
    </location>
</feature>
<dbReference type="InterPro" id="IPR026270">
    <property type="entry name" value="SRP72"/>
</dbReference>
<dbReference type="SUPFAM" id="SSF48452">
    <property type="entry name" value="TPR-like"/>
    <property type="match status" value="1"/>
</dbReference>
<evidence type="ECO:0000259" key="11">
    <source>
        <dbReference type="Pfam" id="PF08492"/>
    </source>
</evidence>
<dbReference type="GeneID" id="28901278"/>
<evidence type="ECO:0000256" key="1">
    <source>
        <dbReference type="ARBA" id="ARBA00004240"/>
    </source>
</evidence>
<dbReference type="InterPro" id="IPR011990">
    <property type="entry name" value="TPR-like_helical_dom_sf"/>
</dbReference>
<evidence type="ECO:0000256" key="10">
    <source>
        <dbReference type="SAM" id="MobiDB-lite"/>
    </source>
</evidence>
<dbReference type="PANTHER" id="PTHR14094">
    <property type="entry name" value="SIGNAL RECOGNITION PARTICLE 72"/>
    <property type="match status" value="1"/>
</dbReference>
<dbReference type="GO" id="GO:0043022">
    <property type="term" value="F:ribosome binding"/>
    <property type="evidence" value="ECO:0007669"/>
    <property type="project" value="TreeGrafter"/>
</dbReference>
<evidence type="ECO:0000313" key="13">
    <source>
        <dbReference type="Proteomes" id="UP000076632"/>
    </source>
</evidence>
<protein>
    <recommendedName>
        <fullName evidence="4 9">Signal recognition particle subunit SRP72</fullName>
    </recommendedName>
</protein>
<evidence type="ECO:0000256" key="7">
    <source>
        <dbReference type="ARBA" id="ARBA00023135"/>
    </source>
</evidence>
<comment type="function">
    <text evidence="9">Component of the signal recognition particle (SRP) complex, a ribonucleoprotein complex that mediates the cotranslational targeting of secretory and membrane proteins to the endoplasmic reticulum (ER).</text>
</comment>
<dbReference type="PANTHER" id="PTHR14094:SF9">
    <property type="entry name" value="SIGNAL RECOGNITION PARTICLE SUBUNIT SRP72"/>
    <property type="match status" value="1"/>
</dbReference>
<dbReference type="InterPro" id="IPR013699">
    <property type="entry name" value="Signal_recog_part_SRP72_RNA-bd"/>
</dbReference>
<dbReference type="OrthoDB" id="5421607at2759"/>
<evidence type="ECO:0000256" key="6">
    <source>
        <dbReference type="ARBA" id="ARBA00022824"/>
    </source>
</evidence>
<evidence type="ECO:0000256" key="8">
    <source>
        <dbReference type="ARBA" id="ARBA00023274"/>
    </source>
</evidence>
<feature type="domain" description="Signal recognition particle SRP72 subunit RNA-binding" evidence="11">
    <location>
        <begin position="560"/>
        <end position="603"/>
    </location>
</feature>